<evidence type="ECO:0000313" key="2">
    <source>
        <dbReference type="Proteomes" id="UP000789739"/>
    </source>
</evidence>
<dbReference type="EMBL" id="CAJVPI010005536">
    <property type="protein sequence ID" value="CAG8674531.1"/>
    <property type="molecule type" value="Genomic_DNA"/>
</dbReference>
<gene>
    <name evidence="1" type="ORF">PBRASI_LOCUS11476</name>
</gene>
<feature type="non-terminal residue" evidence="1">
    <location>
        <position position="50"/>
    </location>
</feature>
<proteinExistence type="predicted"/>
<accession>A0A9N9EJR4</accession>
<organism evidence="1 2">
    <name type="scientific">Paraglomus brasilianum</name>
    <dbReference type="NCBI Taxonomy" id="144538"/>
    <lineage>
        <taxon>Eukaryota</taxon>
        <taxon>Fungi</taxon>
        <taxon>Fungi incertae sedis</taxon>
        <taxon>Mucoromycota</taxon>
        <taxon>Glomeromycotina</taxon>
        <taxon>Glomeromycetes</taxon>
        <taxon>Paraglomerales</taxon>
        <taxon>Paraglomeraceae</taxon>
        <taxon>Paraglomus</taxon>
    </lineage>
</organism>
<reference evidence="1" key="1">
    <citation type="submission" date="2021-06" db="EMBL/GenBank/DDBJ databases">
        <authorList>
            <person name="Kallberg Y."/>
            <person name="Tangrot J."/>
            <person name="Rosling A."/>
        </authorList>
    </citation>
    <scope>NUCLEOTIDE SEQUENCE</scope>
    <source>
        <strain evidence="1">BR232B</strain>
    </source>
</reference>
<dbReference type="AlphaFoldDB" id="A0A9N9EJR4"/>
<feature type="non-terminal residue" evidence="1">
    <location>
        <position position="1"/>
    </location>
</feature>
<dbReference type="Proteomes" id="UP000789739">
    <property type="component" value="Unassembled WGS sequence"/>
</dbReference>
<evidence type="ECO:0000313" key="1">
    <source>
        <dbReference type="EMBL" id="CAG8674531.1"/>
    </source>
</evidence>
<name>A0A9N9EJR4_9GLOM</name>
<comment type="caution">
    <text evidence="1">The sequence shown here is derived from an EMBL/GenBank/DDBJ whole genome shotgun (WGS) entry which is preliminary data.</text>
</comment>
<sequence>CGVRSAIPTSSLHYKLFERFLTVTEFMAIDLYGQITVRLQLARVSLCKGA</sequence>
<keyword evidence="2" id="KW-1185">Reference proteome</keyword>
<protein>
    <submittedName>
        <fullName evidence="1">1800_t:CDS:1</fullName>
    </submittedName>
</protein>